<evidence type="ECO:0000256" key="4">
    <source>
        <dbReference type="SAM" id="Phobius"/>
    </source>
</evidence>
<evidence type="ECO:0000256" key="1">
    <source>
        <dbReference type="ARBA" id="ARBA00004196"/>
    </source>
</evidence>
<dbReference type="InterPro" id="IPR050465">
    <property type="entry name" value="UPF0194_transport"/>
</dbReference>
<accession>A0A512BEK3</accession>
<evidence type="ECO:0000256" key="3">
    <source>
        <dbReference type="SAM" id="Coils"/>
    </source>
</evidence>
<dbReference type="RefSeq" id="WP_147204491.1">
    <property type="nucleotide sequence ID" value="NZ_BJYT01000010.1"/>
</dbReference>
<comment type="caution">
    <text evidence="5">The sequence shown here is derived from an EMBL/GenBank/DDBJ whole genome shotgun (WGS) entry which is preliminary data.</text>
</comment>
<proteinExistence type="predicted"/>
<sequence length="415" mass="45852">MDTNISREVGQEKKRKGFFIAALIIVLLVASVLVLRASFSSSIKRQNITTAVVEIGNIENTISASGEILPEFEQVITSPINASIKSVSMDAGSAVKAGQSILSLDKQASEMEYQKLKFQLEGKKNNIQKLRLELNKSFYDIKSNNSIKELKINSLQAQVENAKRLYKAGGGTRESIEQAELDLKVALLEKKQLENEIGSKQQTMKVDIRESEIAVQIQQADLSELQRKLQQANIVANRAGVVTWVNKNIGSTVREGETLARIADLGSYKVSGTISDTYLNELRTGLPAIIRINDSTVRGTVVNIHPTIQNGIVSFDVQLDERNSKLYRPNMKVDVFVVTNSKTNAMRITNGPAFKGGNVQDIYVVSNGKAIRRTANIGLSNFDYVEIKDNVKPGEVLITSDMSDYKNSKEITIKN</sequence>
<reference evidence="5 6" key="1">
    <citation type="submission" date="2019-07" db="EMBL/GenBank/DDBJ databases">
        <title>Whole genome shotgun sequence of Segetibacter aerophilus NBRC 106135.</title>
        <authorList>
            <person name="Hosoyama A."/>
            <person name="Uohara A."/>
            <person name="Ohji S."/>
            <person name="Ichikawa N."/>
        </authorList>
    </citation>
    <scope>NUCLEOTIDE SEQUENCE [LARGE SCALE GENOMIC DNA]</scope>
    <source>
        <strain evidence="5 6">NBRC 106135</strain>
    </source>
</reference>
<dbReference type="Proteomes" id="UP000321513">
    <property type="component" value="Unassembled WGS sequence"/>
</dbReference>
<gene>
    <name evidence="5" type="ORF">SAE01_28740</name>
</gene>
<keyword evidence="4" id="KW-1133">Transmembrane helix</keyword>
<feature type="coiled-coil region" evidence="3">
    <location>
        <begin position="106"/>
        <end position="235"/>
    </location>
</feature>
<dbReference type="Gene3D" id="1.10.287.470">
    <property type="entry name" value="Helix hairpin bin"/>
    <property type="match status" value="1"/>
</dbReference>
<evidence type="ECO:0000313" key="6">
    <source>
        <dbReference type="Proteomes" id="UP000321513"/>
    </source>
</evidence>
<dbReference type="Gene3D" id="2.40.30.170">
    <property type="match status" value="1"/>
</dbReference>
<keyword evidence="4" id="KW-0472">Membrane</keyword>
<organism evidence="5 6">
    <name type="scientific">Segetibacter aerophilus</name>
    <dbReference type="NCBI Taxonomy" id="670293"/>
    <lineage>
        <taxon>Bacteria</taxon>
        <taxon>Pseudomonadati</taxon>
        <taxon>Bacteroidota</taxon>
        <taxon>Chitinophagia</taxon>
        <taxon>Chitinophagales</taxon>
        <taxon>Chitinophagaceae</taxon>
        <taxon>Segetibacter</taxon>
    </lineage>
</organism>
<dbReference type="Gene3D" id="2.40.50.100">
    <property type="match status" value="1"/>
</dbReference>
<dbReference type="PANTHER" id="PTHR32347">
    <property type="entry name" value="EFFLUX SYSTEM COMPONENT YKNX-RELATED"/>
    <property type="match status" value="1"/>
</dbReference>
<evidence type="ECO:0000256" key="2">
    <source>
        <dbReference type="ARBA" id="ARBA00023054"/>
    </source>
</evidence>
<comment type="subcellular location">
    <subcellularLocation>
        <location evidence="1">Cell envelope</location>
    </subcellularLocation>
</comment>
<name>A0A512BEK3_9BACT</name>
<keyword evidence="4" id="KW-0812">Transmembrane</keyword>
<evidence type="ECO:0000313" key="5">
    <source>
        <dbReference type="EMBL" id="GEO10378.1"/>
    </source>
</evidence>
<dbReference type="GO" id="GO:0030313">
    <property type="term" value="C:cell envelope"/>
    <property type="evidence" value="ECO:0007669"/>
    <property type="project" value="UniProtKB-SubCell"/>
</dbReference>
<keyword evidence="2 3" id="KW-0175">Coiled coil</keyword>
<dbReference type="Gene3D" id="2.40.420.20">
    <property type="match status" value="1"/>
</dbReference>
<dbReference type="EMBL" id="BJYT01000010">
    <property type="protein sequence ID" value="GEO10378.1"/>
    <property type="molecule type" value="Genomic_DNA"/>
</dbReference>
<keyword evidence="6" id="KW-1185">Reference proteome</keyword>
<feature type="transmembrane region" description="Helical" evidence="4">
    <location>
        <begin position="17"/>
        <end position="39"/>
    </location>
</feature>
<dbReference type="PANTHER" id="PTHR32347:SF14">
    <property type="entry name" value="EFFLUX SYSTEM COMPONENT YKNX-RELATED"/>
    <property type="match status" value="1"/>
</dbReference>
<dbReference type="OrthoDB" id="9806939at2"/>
<dbReference type="AlphaFoldDB" id="A0A512BEK3"/>
<protein>
    <submittedName>
        <fullName evidence="5">Uncharacterized protein</fullName>
    </submittedName>
</protein>